<evidence type="ECO:0000313" key="10">
    <source>
        <dbReference type="EMBL" id="CAA9379478.1"/>
    </source>
</evidence>
<sequence>MTVQVAVAGATGYAGGELLRLLCGHPEVEIGAVTAGSSAGSRLGDHQAHLAPLADRIVAETTAESLAGHDVVFLALPHGTSGAVAAQLDPETVVIDCGADFRLSDPAAWQRFYGSAHAGTWPYGLPELPGQRDKLAGARQIAVPGCYPTTATLALLPAVTAGLTSAEDVVIVAASGPSGAGKSLKPHLLGSELMGSASAYGVGGVHRHTPELIQTLQVCGAVRPTVSFTPVLVPMSRGILATCTAPLADPGLTVAEAYAAYQEAYAAEPFVHVLPEGQWPQTQSVLGSNAVHIQIAVDSSTGRIVAVAALDNLTKGTAGGAIQCMNLALGLPEPLGLPAIGVAP</sequence>
<dbReference type="SUPFAM" id="SSF55347">
    <property type="entry name" value="Glyceraldehyde-3-phosphate dehydrogenase-like, C-terminal domain"/>
    <property type="match status" value="1"/>
</dbReference>
<dbReference type="PROSITE" id="PS01224">
    <property type="entry name" value="ARGC"/>
    <property type="match status" value="1"/>
</dbReference>
<reference evidence="10" key="1">
    <citation type="submission" date="2020-02" db="EMBL/GenBank/DDBJ databases">
        <authorList>
            <person name="Meier V. D."/>
        </authorList>
    </citation>
    <scope>NUCLEOTIDE SEQUENCE</scope>
    <source>
        <strain evidence="10">AVDCRST_MAG75</strain>
    </source>
</reference>
<dbReference type="EMBL" id="CADCUO010000052">
    <property type="protein sequence ID" value="CAA9379478.1"/>
    <property type="molecule type" value="Genomic_DNA"/>
</dbReference>
<comment type="similarity">
    <text evidence="7">Belongs to the NAGSA dehydrogenase family. Type 1 subfamily.</text>
</comment>
<dbReference type="InterPro" id="IPR036291">
    <property type="entry name" value="NAD(P)-bd_dom_sf"/>
</dbReference>
<dbReference type="InterPro" id="IPR000706">
    <property type="entry name" value="AGPR_type-1"/>
</dbReference>
<evidence type="ECO:0000256" key="1">
    <source>
        <dbReference type="ARBA" id="ARBA00004862"/>
    </source>
</evidence>
<dbReference type="AlphaFoldDB" id="A0A6J4NA60"/>
<dbReference type="GO" id="GO:0051287">
    <property type="term" value="F:NAD binding"/>
    <property type="evidence" value="ECO:0007669"/>
    <property type="project" value="InterPro"/>
</dbReference>
<dbReference type="GO" id="GO:0006526">
    <property type="term" value="P:L-arginine biosynthetic process"/>
    <property type="evidence" value="ECO:0007669"/>
    <property type="project" value="UniProtKB-UniRule"/>
</dbReference>
<dbReference type="InterPro" id="IPR050085">
    <property type="entry name" value="AGPR"/>
</dbReference>
<comment type="catalytic activity">
    <reaction evidence="6 7">
        <text>N-acetyl-L-glutamate 5-semialdehyde + phosphate + NADP(+) = N-acetyl-L-glutamyl 5-phosphate + NADPH + H(+)</text>
        <dbReference type="Rhea" id="RHEA:21588"/>
        <dbReference type="ChEBI" id="CHEBI:15378"/>
        <dbReference type="ChEBI" id="CHEBI:29123"/>
        <dbReference type="ChEBI" id="CHEBI:43474"/>
        <dbReference type="ChEBI" id="CHEBI:57783"/>
        <dbReference type="ChEBI" id="CHEBI:57936"/>
        <dbReference type="ChEBI" id="CHEBI:58349"/>
        <dbReference type="EC" id="1.2.1.38"/>
    </reaction>
</comment>
<evidence type="ECO:0000256" key="7">
    <source>
        <dbReference type="HAMAP-Rule" id="MF_00150"/>
    </source>
</evidence>
<dbReference type="HAMAP" id="MF_00150">
    <property type="entry name" value="ArgC_type1"/>
    <property type="match status" value="1"/>
</dbReference>
<dbReference type="Pfam" id="PF01118">
    <property type="entry name" value="Semialdhyde_dh"/>
    <property type="match status" value="1"/>
</dbReference>
<dbReference type="GO" id="GO:0003942">
    <property type="term" value="F:N-acetyl-gamma-glutamyl-phosphate reductase activity"/>
    <property type="evidence" value="ECO:0007669"/>
    <property type="project" value="UniProtKB-UniRule"/>
</dbReference>
<evidence type="ECO:0000256" key="4">
    <source>
        <dbReference type="ARBA" id="ARBA00022857"/>
    </source>
</evidence>
<organism evidence="10">
    <name type="scientific">uncultured Propionibacteriaceae bacterium</name>
    <dbReference type="NCBI Taxonomy" id="257457"/>
    <lineage>
        <taxon>Bacteria</taxon>
        <taxon>Bacillati</taxon>
        <taxon>Actinomycetota</taxon>
        <taxon>Actinomycetes</taxon>
        <taxon>Propionibacteriales</taxon>
        <taxon>Propionibacteriaceae</taxon>
        <taxon>environmental samples</taxon>
    </lineage>
</organism>
<dbReference type="SUPFAM" id="SSF51735">
    <property type="entry name" value="NAD(P)-binding Rossmann-fold domains"/>
    <property type="match status" value="1"/>
</dbReference>
<evidence type="ECO:0000256" key="2">
    <source>
        <dbReference type="ARBA" id="ARBA00022571"/>
    </source>
</evidence>
<dbReference type="SMART" id="SM00859">
    <property type="entry name" value="Semialdhyde_dh"/>
    <property type="match status" value="1"/>
</dbReference>
<keyword evidence="2 7" id="KW-0055">Arginine biosynthesis</keyword>
<proteinExistence type="inferred from homology"/>
<dbReference type="Pfam" id="PF22698">
    <property type="entry name" value="Semialdhyde_dhC_1"/>
    <property type="match status" value="1"/>
</dbReference>
<comment type="pathway">
    <text evidence="1 7">Amino-acid biosynthesis; L-arginine biosynthesis; N(2)-acetyl-L-ornithine from L-glutamate: step 3/4.</text>
</comment>
<evidence type="ECO:0000256" key="8">
    <source>
        <dbReference type="PROSITE-ProRule" id="PRU10010"/>
    </source>
</evidence>
<keyword evidence="4 7" id="KW-0521">NADP</keyword>
<protein>
    <recommendedName>
        <fullName evidence="7">N-acetyl-gamma-glutamyl-phosphate reductase</fullName>
        <shortName evidence="7">AGPR</shortName>
        <ecNumber evidence="7">1.2.1.38</ecNumber>
    </recommendedName>
    <alternativeName>
        <fullName evidence="7">N-acetyl-glutamate semialdehyde dehydrogenase</fullName>
        <shortName evidence="7">NAGSA dehydrogenase</shortName>
    </alternativeName>
</protein>
<dbReference type="Gene3D" id="3.30.360.10">
    <property type="entry name" value="Dihydrodipicolinate Reductase, domain 2"/>
    <property type="match status" value="1"/>
</dbReference>
<evidence type="ECO:0000256" key="5">
    <source>
        <dbReference type="ARBA" id="ARBA00023002"/>
    </source>
</evidence>
<dbReference type="Gene3D" id="3.40.50.720">
    <property type="entry name" value="NAD(P)-binding Rossmann-like Domain"/>
    <property type="match status" value="1"/>
</dbReference>
<gene>
    <name evidence="7" type="primary">argC</name>
    <name evidence="10" type="ORF">AVDCRST_MAG75-839</name>
</gene>
<keyword evidence="3 7" id="KW-0028">Amino-acid biosynthesis</keyword>
<dbReference type="GO" id="GO:0005737">
    <property type="term" value="C:cytoplasm"/>
    <property type="evidence" value="ECO:0007669"/>
    <property type="project" value="UniProtKB-SubCell"/>
</dbReference>
<evidence type="ECO:0000259" key="9">
    <source>
        <dbReference type="SMART" id="SM00859"/>
    </source>
</evidence>
<dbReference type="PANTHER" id="PTHR32338">
    <property type="entry name" value="N-ACETYL-GAMMA-GLUTAMYL-PHOSPHATE REDUCTASE, CHLOROPLASTIC-RELATED-RELATED"/>
    <property type="match status" value="1"/>
</dbReference>
<name>A0A6J4NA60_9ACTN</name>
<dbReference type="CDD" id="cd23934">
    <property type="entry name" value="AGPR_1_C"/>
    <property type="match status" value="1"/>
</dbReference>
<dbReference type="PANTHER" id="PTHR32338:SF10">
    <property type="entry name" value="N-ACETYL-GAMMA-GLUTAMYL-PHOSPHATE REDUCTASE, CHLOROPLASTIC-RELATED"/>
    <property type="match status" value="1"/>
</dbReference>
<dbReference type="InterPro" id="IPR000534">
    <property type="entry name" value="Semialdehyde_DH_NAD-bd"/>
</dbReference>
<comment type="function">
    <text evidence="7">Catalyzes the NADPH-dependent reduction of N-acetyl-5-glutamyl phosphate to yield N-acetyl-L-glutamate 5-semialdehyde.</text>
</comment>
<accession>A0A6J4NA60</accession>
<dbReference type="EC" id="1.2.1.38" evidence="7"/>
<dbReference type="CDD" id="cd24148">
    <property type="entry name" value="AGPR_1_actinobacAGPR_like"/>
    <property type="match status" value="1"/>
</dbReference>
<feature type="active site" evidence="7 8">
    <location>
        <position position="146"/>
    </location>
</feature>
<evidence type="ECO:0000256" key="6">
    <source>
        <dbReference type="ARBA" id="ARBA00050557"/>
    </source>
</evidence>
<dbReference type="GO" id="GO:0070401">
    <property type="term" value="F:NADP+ binding"/>
    <property type="evidence" value="ECO:0007669"/>
    <property type="project" value="InterPro"/>
</dbReference>
<dbReference type="UniPathway" id="UPA00068">
    <property type="reaction ID" value="UER00108"/>
</dbReference>
<feature type="domain" description="Semialdehyde dehydrogenase NAD-binding" evidence="9">
    <location>
        <begin position="4"/>
        <end position="136"/>
    </location>
</feature>
<keyword evidence="7" id="KW-0963">Cytoplasm</keyword>
<dbReference type="FunFam" id="3.30.360.10:FF:000014">
    <property type="entry name" value="N-acetyl-gamma-glutamyl-phosphate reductase"/>
    <property type="match status" value="1"/>
</dbReference>
<evidence type="ECO:0000256" key="3">
    <source>
        <dbReference type="ARBA" id="ARBA00022605"/>
    </source>
</evidence>
<dbReference type="NCBIfam" id="TIGR01850">
    <property type="entry name" value="argC"/>
    <property type="match status" value="1"/>
</dbReference>
<dbReference type="InterPro" id="IPR058924">
    <property type="entry name" value="AGPR_dimerisation_dom"/>
</dbReference>
<dbReference type="InterPro" id="IPR023013">
    <property type="entry name" value="AGPR_AS"/>
</dbReference>
<keyword evidence="5 7" id="KW-0560">Oxidoreductase</keyword>
<comment type="subcellular location">
    <subcellularLocation>
        <location evidence="7">Cytoplasm</location>
    </subcellularLocation>
</comment>